<dbReference type="EMBL" id="MLAK01000190">
    <property type="protein sequence ID" value="OHT15751.1"/>
    <property type="molecule type" value="Genomic_DNA"/>
</dbReference>
<dbReference type="InterPro" id="IPR000719">
    <property type="entry name" value="Prot_kinase_dom"/>
</dbReference>
<evidence type="ECO:0000313" key="5">
    <source>
        <dbReference type="EMBL" id="OHT15751.1"/>
    </source>
</evidence>
<dbReference type="Pfam" id="PF00069">
    <property type="entry name" value="Pkinase"/>
    <property type="match status" value="1"/>
</dbReference>
<keyword evidence="1" id="KW-0547">Nucleotide-binding</keyword>
<keyword evidence="6" id="KW-1185">Reference proteome</keyword>
<dbReference type="InterPro" id="IPR008271">
    <property type="entry name" value="Ser/Thr_kinase_AS"/>
</dbReference>
<protein>
    <submittedName>
        <fullName evidence="5">CAMK family protein kinase</fullName>
    </submittedName>
</protein>
<dbReference type="AlphaFoldDB" id="A0A1J4KWZ0"/>
<comment type="caution">
    <text evidence="5">The sequence shown here is derived from an EMBL/GenBank/DDBJ whole genome shotgun (WGS) entry which is preliminary data.</text>
</comment>
<dbReference type="OrthoDB" id="541276at2759"/>
<keyword evidence="5" id="KW-0808">Transferase</keyword>
<dbReference type="Gene3D" id="1.10.510.10">
    <property type="entry name" value="Transferase(Phosphotransferase) domain 1"/>
    <property type="match status" value="1"/>
</dbReference>
<keyword evidence="2" id="KW-0067">ATP-binding</keyword>
<dbReference type="PROSITE" id="PS00108">
    <property type="entry name" value="PROTEIN_KINASE_ST"/>
    <property type="match status" value="1"/>
</dbReference>
<evidence type="ECO:0000256" key="3">
    <source>
        <dbReference type="SAM" id="MobiDB-lite"/>
    </source>
</evidence>
<gene>
    <name evidence="5" type="ORF">TRFO_42318</name>
</gene>
<dbReference type="GO" id="GO:0005524">
    <property type="term" value="F:ATP binding"/>
    <property type="evidence" value="ECO:0007669"/>
    <property type="project" value="UniProtKB-KW"/>
</dbReference>
<dbReference type="VEuPathDB" id="TrichDB:TRFO_42318"/>
<proteinExistence type="predicted"/>
<dbReference type="SMART" id="SM00220">
    <property type="entry name" value="S_TKc"/>
    <property type="match status" value="1"/>
</dbReference>
<reference evidence="5" key="1">
    <citation type="submission" date="2016-10" db="EMBL/GenBank/DDBJ databases">
        <authorList>
            <person name="Benchimol M."/>
            <person name="Almeida L.G."/>
            <person name="Vasconcelos A.T."/>
            <person name="Perreira-Neves A."/>
            <person name="Rosa I.A."/>
            <person name="Tasca T."/>
            <person name="Bogo M.R."/>
            <person name="de Souza W."/>
        </authorList>
    </citation>
    <scope>NUCLEOTIDE SEQUENCE [LARGE SCALE GENOMIC DNA]</scope>
    <source>
        <strain evidence="5">K</strain>
    </source>
</reference>
<accession>A0A1J4KWZ0</accession>
<dbReference type="Proteomes" id="UP000179807">
    <property type="component" value="Unassembled WGS sequence"/>
</dbReference>
<evidence type="ECO:0000256" key="2">
    <source>
        <dbReference type="ARBA" id="ARBA00022840"/>
    </source>
</evidence>
<dbReference type="RefSeq" id="XP_068368887.1">
    <property type="nucleotide sequence ID" value="XM_068514256.1"/>
</dbReference>
<feature type="region of interest" description="Disordered" evidence="3">
    <location>
        <begin position="247"/>
        <end position="266"/>
    </location>
</feature>
<evidence type="ECO:0000259" key="4">
    <source>
        <dbReference type="PROSITE" id="PS50011"/>
    </source>
</evidence>
<dbReference type="SUPFAM" id="SSF56112">
    <property type="entry name" value="Protein kinase-like (PK-like)"/>
    <property type="match status" value="1"/>
</dbReference>
<dbReference type="GeneID" id="94848960"/>
<organism evidence="5 6">
    <name type="scientific">Tritrichomonas foetus</name>
    <dbReference type="NCBI Taxonomy" id="1144522"/>
    <lineage>
        <taxon>Eukaryota</taxon>
        <taxon>Metamonada</taxon>
        <taxon>Parabasalia</taxon>
        <taxon>Tritrichomonadida</taxon>
        <taxon>Tritrichomonadidae</taxon>
        <taxon>Tritrichomonas</taxon>
    </lineage>
</organism>
<dbReference type="PANTHER" id="PTHR24362">
    <property type="entry name" value="SERINE/THREONINE-PROTEIN KINASE NEK"/>
    <property type="match status" value="1"/>
</dbReference>
<name>A0A1J4KWZ0_9EUKA</name>
<dbReference type="FunFam" id="1.10.510.10:FF:000571">
    <property type="entry name" value="Maternal embryonic leucine zipper kinase"/>
    <property type="match status" value="1"/>
</dbReference>
<dbReference type="InterPro" id="IPR011009">
    <property type="entry name" value="Kinase-like_dom_sf"/>
</dbReference>
<evidence type="ECO:0000313" key="6">
    <source>
        <dbReference type="Proteomes" id="UP000179807"/>
    </source>
</evidence>
<sequence length="357" mass="39519">MNKSKRIDVVNSEINALVRLNHPNIIKLYDSFEENDHLFMILQLCENGTLSSIIKNSRGIDPQLLVPFMKQILSAVAFCHSQKIAHRDIKPANVFLDGYTRPLLADFGFATIIQNDALTKKFCGSFPYRSPENLQQLPHDAFKSDIWALGVTFYEMATGGSPWPTHAPDSASKAILSGSYHIPEWVPKTISGVIKKMLVVDPNSRFSAAQLLESPFLIVGSSINCSLLDNRPRINYCTTTPLSTIPLSTAPSSPTSSPSSKSKSNLQANLKLQSSVNWSRANSQATYTLTFPTQGNANQQSITQFDTSSEKGRTLICSLVNRQRLDQRVVIPGKVYLGPSKLRINRSSSIPVEKTFM</sequence>
<dbReference type="PROSITE" id="PS50011">
    <property type="entry name" value="PROTEIN_KINASE_DOM"/>
    <property type="match status" value="1"/>
</dbReference>
<dbReference type="GO" id="GO:0004672">
    <property type="term" value="F:protein kinase activity"/>
    <property type="evidence" value="ECO:0007669"/>
    <property type="project" value="InterPro"/>
</dbReference>
<feature type="compositionally biased region" description="Low complexity" evidence="3">
    <location>
        <begin position="247"/>
        <end position="264"/>
    </location>
</feature>
<evidence type="ECO:0000256" key="1">
    <source>
        <dbReference type="ARBA" id="ARBA00022741"/>
    </source>
</evidence>
<feature type="domain" description="Protein kinase" evidence="4">
    <location>
        <begin position="1"/>
        <end position="217"/>
    </location>
</feature>
<dbReference type="PANTHER" id="PTHR24362:SF309">
    <property type="entry name" value="PROTEIN KINASE DOMAIN-CONTAINING PROTEIN"/>
    <property type="match status" value="1"/>
</dbReference>
<keyword evidence="5" id="KW-0418">Kinase</keyword>